<comment type="caution">
    <text evidence="1">The sequence shown here is derived from an EMBL/GenBank/DDBJ whole genome shotgun (WGS) entry which is preliminary data.</text>
</comment>
<accession>A0A0F9LT35</accession>
<sequence>MKIKWKHKQNVGRIIGLSKEIKRMLKMGATFDLNPSYTIYYKNGKEIKREFKHVSLSLQNPYE</sequence>
<dbReference type="EMBL" id="LAZR01005867">
    <property type="protein sequence ID" value="KKM96543.1"/>
    <property type="molecule type" value="Genomic_DNA"/>
</dbReference>
<protein>
    <submittedName>
        <fullName evidence="1">Uncharacterized protein</fullName>
    </submittedName>
</protein>
<evidence type="ECO:0000313" key="1">
    <source>
        <dbReference type="EMBL" id="KKM96543.1"/>
    </source>
</evidence>
<proteinExistence type="predicted"/>
<gene>
    <name evidence="1" type="ORF">LCGC14_1177080</name>
</gene>
<dbReference type="AlphaFoldDB" id="A0A0F9LT35"/>
<reference evidence="1" key="1">
    <citation type="journal article" date="2015" name="Nature">
        <title>Complex archaea that bridge the gap between prokaryotes and eukaryotes.</title>
        <authorList>
            <person name="Spang A."/>
            <person name="Saw J.H."/>
            <person name="Jorgensen S.L."/>
            <person name="Zaremba-Niedzwiedzka K."/>
            <person name="Martijn J."/>
            <person name="Lind A.E."/>
            <person name="van Eijk R."/>
            <person name="Schleper C."/>
            <person name="Guy L."/>
            <person name="Ettema T.J."/>
        </authorList>
    </citation>
    <scope>NUCLEOTIDE SEQUENCE</scope>
</reference>
<name>A0A0F9LT35_9ZZZZ</name>
<organism evidence="1">
    <name type="scientific">marine sediment metagenome</name>
    <dbReference type="NCBI Taxonomy" id="412755"/>
    <lineage>
        <taxon>unclassified sequences</taxon>
        <taxon>metagenomes</taxon>
        <taxon>ecological metagenomes</taxon>
    </lineage>
</organism>